<protein>
    <submittedName>
        <fullName evidence="1">Uncharacterized protein</fullName>
    </submittedName>
</protein>
<evidence type="ECO:0000313" key="2">
    <source>
        <dbReference type="Proteomes" id="UP000198382"/>
    </source>
</evidence>
<comment type="caution">
    <text evidence="1">The sequence shown here is derived from an EMBL/GenBank/DDBJ whole genome shotgun (WGS) entry which is preliminary data.</text>
</comment>
<sequence>MFKNLFSRQNKITKSVFLAGWEVRLNGDQQCENFIATQITNKSTVETLYSGIELVFENDKLIKAYDYEDGDRKDRELRVEEIGLEYKKFEENRILQLVEDNRGLHQLGGEIPNEFQIPENNCVVPFQYLGYINNQDRNFNWLPFKVHLICPIYLNIENVFLDYSNLNKPTIINREEVENTNTSYNEDLNQTSEIVFNEMRFSFVEKKEFSGTADAGIPNWIQYPDIPICPKSGNRMKFLCQLNGGVSAKRTNVEPKDEWYRHYYEKLNFWGDGDLFVFFEPTSKVACYFIQNT</sequence>
<gene>
    <name evidence="1" type="ORF">B0A65_04895</name>
</gene>
<name>A0ABX4BUY6_FLAFR</name>
<evidence type="ECO:0000313" key="1">
    <source>
        <dbReference type="EMBL" id="OXA81084.1"/>
    </source>
</evidence>
<dbReference type="RefSeq" id="WP_074662255.1">
    <property type="nucleotide sequence ID" value="NZ_MUGV01000009.1"/>
</dbReference>
<accession>A0ABX4BUY6</accession>
<dbReference type="EMBL" id="MUGV01000009">
    <property type="protein sequence ID" value="OXA81084.1"/>
    <property type="molecule type" value="Genomic_DNA"/>
</dbReference>
<reference evidence="1 2" key="1">
    <citation type="submission" date="2016-11" db="EMBL/GenBank/DDBJ databases">
        <title>Whole genomes of Flavobacteriaceae.</title>
        <authorList>
            <person name="Stine C."/>
            <person name="Li C."/>
            <person name="Tadesse D."/>
        </authorList>
    </citation>
    <scope>NUCLEOTIDE SEQUENCE [LARGE SCALE GENOMIC DNA]</scope>
    <source>
        <strain evidence="1 2">DSM 15937</strain>
    </source>
</reference>
<organism evidence="1 2">
    <name type="scientific">Flavobacterium frigidimaris</name>
    <dbReference type="NCBI Taxonomy" id="262320"/>
    <lineage>
        <taxon>Bacteria</taxon>
        <taxon>Pseudomonadati</taxon>
        <taxon>Bacteroidota</taxon>
        <taxon>Flavobacteriia</taxon>
        <taxon>Flavobacteriales</taxon>
        <taxon>Flavobacteriaceae</taxon>
        <taxon>Flavobacterium</taxon>
    </lineage>
</organism>
<dbReference type="Proteomes" id="UP000198382">
    <property type="component" value="Unassembled WGS sequence"/>
</dbReference>
<proteinExistence type="predicted"/>
<keyword evidence="2" id="KW-1185">Reference proteome</keyword>